<feature type="compositionally biased region" description="Polar residues" evidence="1">
    <location>
        <begin position="279"/>
        <end position="290"/>
    </location>
</feature>
<feature type="compositionally biased region" description="Basic residues" evidence="1">
    <location>
        <begin position="102"/>
        <end position="113"/>
    </location>
</feature>
<gene>
    <name evidence="2" type="ORF">T07_15129</name>
</gene>
<keyword evidence="3" id="KW-1185">Reference proteome</keyword>
<dbReference type="OrthoDB" id="5917199at2759"/>
<accession>A0A0V0RPE8</accession>
<evidence type="ECO:0000256" key="1">
    <source>
        <dbReference type="SAM" id="MobiDB-lite"/>
    </source>
</evidence>
<feature type="compositionally biased region" description="Basic and acidic residues" evidence="1">
    <location>
        <begin position="114"/>
        <end position="128"/>
    </location>
</feature>
<dbReference type="EMBL" id="JYDL01000110">
    <property type="protein sequence ID" value="KRX16295.1"/>
    <property type="molecule type" value="Genomic_DNA"/>
</dbReference>
<evidence type="ECO:0000313" key="2">
    <source>
        <dbReference type="EMBL" id="KRX16295.1"/>
    </source>
</evidence>
<organism evidence="2 3">
    <name type="scientific">Trichinella nelsoni</name>
    <dbReference type="NCBI Taxonomy" id="6336"/>
    <lineage>
        <taxon>Eukaryota</taxon>
        <taxon>Metazoa</taxon>
        <taxon>Ecdysozoa</taxon>
        <taxon>Nematoda</taxon>
        <taxon>Enoplea</taxon>
        <taxon>Dorylaimia</taxon>
        <taxon>Trichinellida</taxon>
        <taxon>Trichinellidae</taxon>
        <taxon>Trichinella</taxon>
    </lineage>
</organism>
<dbReference type="Proteomes" id="UP000054630">
    <property type="component" value="Unassembled WGS sequence"/>
</dbReference>
<proteinExistence type="predicted"/>
<name>A0A0V0RPE8_9BILA</name>
<feature type="region of interest" description="Disordered" evidence="1">
    <location>
        <begin position="91"/>
        <end position="128"/>
    </location>
</feature>
<reference evidence="2 3" key="1">
    <citation type="submission" date="2015-01" db="EMBL/GenBank/DDBJ databases">
        <title>Evolution of Trichinella species and genotypes.</title>
        <authorList>
            <person name="Korhonen P.K."/>
            <person name="Edoardo P."/>
            <person name="Giuseppe L.R."/>
            <person name="Gasser R.B."/>
        </authorList>
    </citation>
    <scope>NUCLEOTIDE SEQUENCE [LARGE SCALE GENOMIC DNA]</scope>
    <source>
        <strain evidence="2">ISS37</strain>
    </source>
</reference>
<feature type="region of interest" description="Disordered" evidence="1">
    <location>
        <begin position="276"/>
        <end position="296"/>
    </location>
</feature>
<evidence type="ECO:0000313" key="3">
    <source>
        <dbReference type="Proteomes" id="UP000054630"/>
    </source>
</evidence>
<sequence>MKFSSPLRAAVSVSLSVVRLVEHRPLVDLSARRWKTDHVCGDQIARMKRQHFHHQHTVDSQMAERERMQILFNHRPALSVVVCVHHFRVSGDKSQQGPFGKNQRHPAQHTASRRRSDEHQPPPQEQKRPLVEHVDHQNALNTVPVQIAQQAYFEIAQRHTGKMARPLPPVSVDQIDQYPHTPELIFRRQKPIEQKQLTDGVDQICKFDTQIQHCDSITMFESWIIFCVAILQLNTIFDVIGDRLDEFSSTINKTFVHQIANLAGARLSKVNKTGPLEWPTQTAPTDSSQFEARIYR</sequence>
<protein>
    <submittedName>
        <fullName evidence="2">Uncharacterized protein</fullName>
    </submittedName>
</protein>
<comment type="caution">
    <text evidence="2">The sequence shown here is derived from an EMBL/GenBank/DDBJ whole genome shotgun (WGS) entry which is preliminary data.</text>
</comment>
<dbReference type="AlphaFoldDB" id="A0A0V0RPE8"/>